<dbReference type="Proteomes" id="UP000317267">
    <property type="component" value="Unassembled WGS sequence"/>
</dbReference>
<evidence type="ECO:0000313" key="10">
    <source>
        <dbReference type="Proteomes" id="UP000198740"/>
    </source>
</evidence>
<dbReference type="RefSeq" id="WP_090403475.1">
    <property type="nucleotide sequence ID" value="NZ_FNKM01000002.1"/>
</dbReference>
<accession>A0A1H1GTI3</accession>
<feature type="domain" description="PKD" evidence="7">
    <location>
        <begin position="704"/>
        <end position="754"/>
    </location>
</feature>
<dbReference type="InterPro" id="IPR000601">
    <property type="entry name" value="PKD_dom"/>
</dbReference>
<name>A0A1H1GTI3_9PSED</name>
<dbReference type="SUPFAM" id="SSF49299">
    <property type="entry name" value="PKD domain"/>
    <property type="match status" value="1"/>
</dbReference>
<feature type="domain" description="Peptidase S8/S53" evidence="6">
    <location>
        <begin position="214"/>
        <end position="431"/>
    </location>
</feature>
<gene>
    <name evidence="9" type="ORF">FIV39_22280</name>
    <name evidence="8" type="ORF">SAMN04490186_3725</name>
</gene>
<dbReference type="Pfam" id="PF00082">
    <property type="entry name" value="Peptidase_S8"/>
    <property type="match status" value="1"/>
</dbReference>
<evidence type="ECO:0000259" key="7">
    <source>
        <dbReference type="Pfam" id="PF18911"/>
    </source>
</evidence>
<keyword evidence="2" id="KW-0378">Hydrolase</keyword>
<dbReference type="InterPro" id="IPR000209">
    <property type="entry name" value="Peptidase_S8/S53_dom"/>
</dbReference>
<dbReference type="GO" id="GO:0006508">
    <property type="term" value="P:proteolysis"/>
    <property type="evidence" value="ECO:0007669"/>
    <property type="project" value="UniProtKB-KW"/>
</dbReference>
<evidence type="ECO:0000313" key="9">
    <source>
        <dbReference type="EMBL" id="TWR63472.1"/>
    </source>
</evidence>
<comment type="caution">
    <text evidence="4">Lacks conserved residue(s) required for the propagation of feature annotation.</text>
</comment>
<dbReference type="GO" id="GO:0004252">
    <property type="term" value="F:serine-type endopeptidase activity"/>
    <property type="evidence" value="ECO:0007669"/>
    <property type="project" value="InterPro"/>
</dbReference>
<dbReference type="EMBL" id="VFES01000015">
    <property type="protein sequence ID" value="TWR63472.1"/>
    <property type="molecule type" value="Genomic_DNA"/>
</dbReference>
<reference evidence="8 10" key="1">
    <citation type="submission" date="2016-10" db="EMBL/GenBank/DDBJ databases">
        <authorList>
            <person name="Varghese N."/>
            <person name="Submissions S."/>
        </authorList>
    </citation>
    <scope>NUCLEOTIDE SEQUENCE [LARGE SCALE GENOMIC DNA]</scope>
    <source>
        <strain evidence="8 10">BS2976</strain>
    </source>
</reference>
<protein>
    <submittedName>
        <fullName evidence="8">Subtilase family protein</fullName>
    </submittedName>
</protein>
<dbReference type="Gene3D" id="2.10.10.20">
    <property type="entry name" value="Carbohydrate-binding module superfamily 5/12"/>
    <property type="match status" value="2"/>
</dbReference>
<dbReference type="PROSITE" id="PS00138">
    <property type="entry name" value="SUBTILASE_SER"/>
    <property type="match status" value="1"/>
</dbReference>
<evidence type="ECO:0000256" key="5">
    <source>
        <dbReference type="SAM" id="SignalP"/>
    </source>
</evidence>
<evidence type="ECO:0000313" key="11">
    <source>
        <dbReference type="Proteomes" id="UP000317267"/>
    </source>
</evidence>
<evidence type="ECO:0000313" key="8">
    <source>
        <dbReference type="EMBL" id="SDR16524.1"/>
    </source>
</evidence>
<comment type="similarity">
    <text evidence="4">Belongs to the peptidase S8 family.</text>
</comment>
<keyword evidence="1" id="KW-0645">Protease</keyword>
<comment type="caution">
    <text evidence="9">The sequence shown here is derived from an EMBL/GenBank/DDBJ whole genome shotgun (WGS) entry which is preliminary data.</text>
</comment>
<evidence type="ECO:0000259" key="6">
    <source>
        <dbReference type="Pfam" id="PF00082"/>
    </source>
</evidence>
<dbReference type="Gene3D" id="3.40.50.200">
    <property type="entry name" value="Peptidase S8/S53 domain"/>
    <property type="match status" value="1"/>
</dbReference>
<keyword evidence="10" id="KW-1185">Reference proteome</keyword>
<evidence type="ECO:0000256" key="4">
    <source>
        <dbReference type="PROSITE-ProRule" id="PRU01240"/>
    </source>
</evidence>
<dbReference type="InterPro" id="IPR023828">
    <property type="entry name" value="Peptidase_S8_Ser-AS"/>
</dbReference>
<dbReference type="PROSITE" id="PS51892">
    <property type="entry name" value="SUBTILASE"/>
    <property type="match status" value="1"/>
</dbReference>
<evidence type="ECO:0000256" key="3">
    <source>
        <dbReference type="ARBA" id="ARBA00022825"/>
    </source>
</evidence>
<dbReference type="Gene3D" id="2.60.40.10">
    <property type="entry name" value="Immunoglobulins"/>
    <property type="match status" value="2"/>
</dbReference>
<proteinExistence type="inferred from homology"/>
<dbReference type="Proteomes" id="UP000198740">
    <property type="component" value="Unassembled WGS sequence"/>
</dbReference>
<dbReference type="OrthoDB" id="9790784at2"/>
<evidence type="ECO:0000256" key="2">
    <source>
        <dbReference type="ARBA" id="ARBA00022801"/>
    </source>
</evidence>
<dbReference type="CDD" id="cd12215">
    <property type="entry name" value="ChiC_BD"/>
    <property type="match status" value="1"/>
</dbReference>
<feature type="chain" id="PRO_5044371463" evidence="5">
    <location>
        <begin position="22"/>
        <end position="856"/>
    </location>
</feature>
<keyword evidence="3" id="KW-0720">Serine protease</keyword>
<dbReference type="SUPFAM" id="SSF52743">
    <property type="entry name" value="Subtilisin-like"/>
    <property type="match status" value="1"/>
</dbReference>
<dbReference type="InterPro" id="IPR036852">
    <property type="entry name" value="Peptidase_S8/S53_dom_sf"/>
</dbReference>
<feature type="signal peptide" evidence="5">
    <location>
        <begin position="1"/>
        <end position="21"/>
    </location>
</feature>
<evidence type="ECO:0000256" key="1">
    <source>
        <dbReference type="ARBA" id="ARBA00022670"/>
    </source>
</evidence>
<organism evidence="9 11">
    <name type="scientific">Pseudomonas grimontii</name>
    <dbReference type="NCBI Taxonomy" id="129847"/>
    <lineage>
        <taxon>Bacteria</taxon>
        <taxon>Pseudomonadati</taxon>
        <taxon>Pseudomonadota</taxon>
        <taxon>Gammaproteobacteria</taxon>
        <taxon>Pseudomonadales</taxon>
        <taxon>Pseudomonadaceae</taxon>
        <taxon>Pseudomonas</taxon>
    </lineage>
</organism>
<keyword evidence="5" id="KW-0732">Signal</keyword>
<dbReference type="AlphaFoldDB" id="A0A1H1GTI3"/>
<dbReference type="InterPro" id="IPR013783">
    <property type="entry name" value="Ig-like_fold"/>
</dbReference>
<reference evidence="9 11" key="2">
    <citation type="submission" date="2019-06" db="EMBL/GenBank/DDBJ databases">
        <title>Pseudomonas bimorpha sp. nov. isolated from bovine raw milk and skim milk concentrate.</title>
        <authorList>
            <person name="Hofmann K."/>
            <person name="Huptas C."/>
            <person name="Doll E."/>
            <person name="Scherer S."/>
            <person name="Wenning M."/>
        </authorList>
    </citation>
    <scope>NUCLEOTIDE SEQUENCE [LARGE SCALE GENOMIC DNA]</scope>
    <source>
        <strain evidence="9 11">DSM 17515</strain>
    </source>
</reference>
<dbReference type="InterPro" id="IPR035986">
    <property type="entry name" value="PKD_dom_sf"/>
</dbReference>
<dbReference type="Pfam" id="PF18911">
    <property type="entry name" value="PKD_4"/>
    <property type="match status" value="1"/>
</dbReference>
<sequence length="856" mass="91540">MKLISKLLAIGLLATASSVLSAPVADRDYSHLILLIKDDGSRSRNFQDNIDPSSTFQHRVPNIKPLVPPTMARTQENVQALQRHRLDRYYIIDTRHLAPEQAQALAAQLKQDPAIEDVDFEPRVDGMHNDKAEPVEQSPRNSIPDYTQRQNYLFGPQAVAPYKIGGVNAVQAWKVPGGKGENMRVISSEIDHWSYDHVDLPKPFLEVSDSAIPGNHDTASVGTISSKANGFGTTGIVPSAQLGYMQYGTERLMQTAEHLRAGDVVQLGVHFGYATIPGVGCAFDCFMPLEYSRPVRDIITYLTEERGVHVVLAAANGNINLDHPFFNGWFDRHKFDSGSIYAGAVEPKSGMKAWFSQFGHRVDLFSWGGSVSTTTWSAANPTTGYTHTYSGTSSANPIIAGVVASLQGVARAHGLGNIAPKRLREILVETGYPQADGNSTQIGVQPDLDAAIKKLLADGVGQPPTGRLALPEEVKSGEAFSAHVYAESPAQKPLSFLWWAPTLSPPEGTSQTMQFNTHVVPVDTPTSISVDVSDGTNTLRLTESLILKAPDTPPIGDCAAPWVVNKAYASVSEKVSYSGYNYRVAHWSQNARPDLNFVETGAAKPWLRLGTCGGGQLVARITGPSSVEAGKGVLLSGVSSSGQGLRFAWAANGFNPSSSPQASSTFIAPTTTGIRSITLTVTDTHGVTATTSHSLTVTAGTPTNRPPVGNLQGNETVESGKTVNYIASASDPDGDPMTYAWTLGDGLTAAIRNTRSVSVTASPVSSDTRTTISVAVSDGRGGVLRRDKQITVKAAPGSGNCEGIAPWSATKIYSTYAESVSYSGKIYKQNFYNLNKPPDVNSAAFGKEWQQGVPCP</sequence>
<dbReference type="CDD" id="cd00146">
    <property type="entry name" value="PKD"/>
    <property type="match status" value="1"/>
</dbReference>
<dbReference type="EMBL" id="FNKM01000002">
    <property type="protein sequence ID" value="SDR16524.1"/>
    <property type="molecule type" value="Genomic_DNA"/>
</dbReference>